<proteinExistence type="predicted"/>
<dbReference type="SUPFAM" id="SSF52129">
    <property type="entry name" value="Caspase-like"/>
    <property type="match status" value="1"/>
</dbReference>
<gene>
    <name evidence="3" type="ORF">J2I48_08815</name>
</gene>
<dbReference type="RefSeq" id="WP_207335048.1">
    <property type="nucleotide sequence ID" value="NZ_JAFMYU010000005.1"/>
</dbReference>
<sequence>MGTLAIFPQRHAFLIGVQAYTDPGIRALKTPIQDISLMADALGAYGYQIHRCADPDRATFVSFLEQIALLDPDGEAQIVIYYAGHGVALTQQQTDGSSSYGGYLMPVDARRGQLADTAISMQWLADQVLHLNGKQVLLILDCCYAGAVQQAVAGFRGGIDTEVEGAVFQEDFGHYTRYRANQILTSSAHNQQALDQYVASDVADQQEVNSPFAVLLSRALMHGEADTNHDGIVTVFELQGYVQQRLAAAAAGQDHDQTSCLFAFSSHEGGEFVFLAPSFNPASLASRQRTNPYKGLSAYKPEDSAFFFGRDGAIRDLNRLLDTTRLVVVAGASGTGKSSLVMGGILGPRQRNGVTYAVMRPGKTPLAELARVTQQPPQLLLIDQLEELITQAENRDDEALVRFFAELNAFQQSPVGQQTQVLATVRIEFVPQFNPQERFWKTATQQYAIPVLDVEALEEIIVRPALQTGMFYYPEKETVARIIEDFRHYPNALPLLSLALNELYELAKDRPERTIYEKDYVGIGQILENKAAALMQPFAAHLDFFRDLLLRFVAFQGGEYARRRVGNTELDFGLNQPLCDQILTALTDNRLVSGRDVKAGDGYYELTHEALINSWSTFRQWIRAAGPAQLAQRESLTEASLRYRDQGQQRAYAWGGVVLRSLLRTNGLPPGRVWLLRPFAAQFGRLSWLSRLERAFLRSSLALVRQTKLAWAGLGMLILAGIGVVLFLQSQEGYGRLLSNARYAESRNEYGTAQQHYEDAAALVARNLLLRLGSQYLRVDPDSLPALAALEGQRETLYATLTNRLEQADTLANHTVLLLGNRTGLTSNGLGVAQACRSFGQFIQTDALYRTIDNSLRHPRTRQLLDEGTVGRLRKRAQGGYQVTTVLRENLLATCREVQEGYSLNGQTDLTRQYLGYINALEAYNRRVSASALSPQLASSAAGR</sequence>
<dbReference type="GO" id="GO:0004197">
    <property type="term" value="F:cysteine-type endopeptidase activity"/>
    <property type="evidence" value="ECO:0007669"/>
    <property type="project" value="InterPro"/>
</dbReference>
<dbReference type="Pfam" id="PF20703">
    <property type="entry name" value="nSTAND1"/>
    <property type="match status" value="1"/>
</dbReference>
<dbReference type="InterPro" id="IPR029030">
    <property type="entry name" value="Caspase-like_dom_sf"/>
</dbReference>
<dbReference type="Gene3D" id="3.40.50.1460">
    <property type="match status" value="1"/>
</dbReference>
<evidence type="ECO:0000259" key="2">
    <source>
        <dbReference type="PROSITE" id="PS50208"/>
    </source>
</evidence>
<protein>
    <submittedName>
        <fullName evidence="3">Caspase family protein</fullName>
    </submittedName>
</protein>
<dbReference type="InterPro" id="IPR001309">
    <property type="entry name" value="Pept_C14_p20"/>
</dbReference>
<keyword evidence="1" id="KW-0812">Transmembrane</keyword>
<dbReference type="Proteomes" id="UP000664795">
    <property type="component" value="Unassembled WGS sequence"/>
</dbReference>
<feature type="domain" description="Caspase family p20" evidence="2">
    <location>
        <begin position="8"/>
        <end position="143"/>
    </location>
</feature>
<dbReference type="EMBL" id="JAFMYU010000005">
    <property type="protein sequence ID" value="MBO0931091.1"/>
    <property type="molecule type" value="Genomic_DNA"/>
</dbReference>
<dbReference type="InterPro" id="IPR052039">
    <property type="entry name" value="Caspase-related_regulators"/>
</dbReference>
<reference evidence="3 4" key="1">
    <citation type="submission" date="2021-03" db="EMBL/GenBank/DDBJ databases">
        <title>Fibrella sp. HMF5036 genome sequencing and assembly.</title>
        <authorList>
            <person name="Kang H."/>
            <person name="Kim H."/>
            <person name="Bae S."/>
            <person name="Joh K."/>
        </authorList>
    </citation>
    <scope>NUCLEOTIDE SEQUENCE [LARGE SCALE GENOMIC DNA]</scope>
    <source>
        <strain evidence="3 4">HMF5036</strain>
    </source>
</reference>
<dbReference type="PANTHER" id="PTHR22576:SF37">
    <property type="entry name" value="MUCOSA-ASSOCIATED LYMPHOID TISSUE LYMPHOMA TRANSLOCATION PROTEIN 1"/>
    <property type="match status" value="1"/>
</dbReference>
<accession>A0A939JZM3</accession>
<evidence type="ECO:0000313" key="3">
    <source>
        <dbReference type="EMBL" id="MBO0931091.1"/>
    </source>
</evidence>
<dbReference type="InterPro" id="IPR027417">
    <property type="entry name" value="P-loop_NTPase"/>
</dbReference>
<dbReference type="PROSITE" id="PS00018">
    <property type="entry name" value="EF_HAND_1"/>
    <property type="match status" value="1"/>
</dbReference>
<dbReference type="InterPro" id="IPR011600">
    <property type="entry name" value="Pept_C14_caspase"/>
</dbReference>
<dbReference type="Pfam" id="PF00656">
    <property type="entry name" value="Peptidase_C14"/>
    <property type="match status" value="1"/>
</dbReference>
<dbReference type="InterPro" id="IPR018247">
    <property type="entry name" value="EF_Hand_1_Ca_BS"/>
</dbReference>
<feature type="transmembrane region" description="Helical" evidence="1">
    <location>
        <begin position="709"/>
        <end position="728"/>
    </location>
</feature>
<keyword evidence="1" id="KW-1133">Transmembrane helix</keyword>
<dbReference type="PANTHER" id="PTHR22576">
    <property type="entry name" value="MUCOSA ASSOCIATED LYMPHOID TISSUE LYMPHOMA TRANSLOCATION PROTEIN 1/PARACASPASE"/>
    <property type="match status" value="1"/>
</dbReference>
<keyword evidence="1" id="KW-0472">Membrane</keyword>
<organism evidence="3 4">
    <name type="scientific">Fibrella aquatilis</name>
    <dbReference type="NCBI Taxonomy" id="2817059"/>
    <lineage>
        <taxon>Bacteria</taxon>
        <taxon>Pseudomonadati</taxon>
        <taxon>Bacteroidota</taxon>
        <taxon>Cytophagia</taxon>
        <taxon>Cytophagales</taxon>
        <taxon>Spirosomataceae</taxon>
        <taxon>Fibrella</taxon>
    </lineage>
</organism>
<evidence type="ECO:0000256" key="1">
    <source>
        <dbReference type="SAM" id="Phobius"/>
    </source>
</evidence>
<dbReference type="GO" id="GO:0006508">
    <property type="term" value="P:proteolysis"/>
    <property type="evidence" value="ECO:0007669"/>
    <property type="project" value="InterPro"/>
</dbReference>
<dbReference type="AlphaFoldDB" id="A0A939JZM3"/>
<evidence type="ECO:0000313" key="4">
    <source>
        <dbReference type="Proteomes" id="UP000664795"/>
    </source>
</evidence>
<keyword evidence="4" id="KW-1185">Reference proteome</keyword>
<dbReference type="SUPFAM" id="SSF52540">
    <property type="entry name" value="P-loop containing nucleoside triphosphate hydrolases"/>
    <property type="match status" value="1"/>
</dbReference>
<comment type="caution">
    <text evidence="3">The sequence shown here is derived from an EMBL/GenBank/DDBJ whole genome shotgun (WGS) entry which is preliminary data.</text>
</comment>
<dbReference type="InterPro" id="IPR049052">
    <property type="entry name" value="nSTAND1"/>
</dbReference>
<name>A0A939JZM3_9BACT</name>
<dbReference type="PROSITE" id="PS50208">
    <property type="entry name" value="CASPASE_P20"/>
    <property type="match status" value="1"/>
</dbReference>